<dbReference type="PANTHER" id="PTHR43065">
    <property type="entry name" value="SENSOR HISTIDINE KINASE"/>
    <property type="match status" value="1"/>
</dbReference>
<dbReference type="Gene3D" id="1.10.287.130">
    <property type="match status" value="1"/>
</dbReference>
<feature type="domain" description="PAC" evidence="6">
    <location>
        <begin position="89"/>
        <end position="141"/>
    </location>
</feature>
<gene>
    <name evidence="7" type="ORF">H8D96_01645</name>
</gene>
<feature type="domain" description="PAC" evidence="6">
    <location>
        <begin position="215"/>
        <end position="265"/>
    </location>
</feature>
<dbReference type="SMART" id="SM00387">
    <property type="entry name" value="HATPase_c"/>
    <property type="match status" value="1"/>
</dbReference>
<name>A0A8J6NVF2_9BACT</name>
<dbReference type="InterPro" id="IPR003594">
    <property type="entry name" value="HATPase_dom"/>
</dbReference>
<evidence type="ECO:0000256" key="2">
    <source>
        <dbReference type="ARBA" id="ARBA00012438"/>
    </source>
</evidence>
<dbReference type="Gene3D" id="3.30.450.20">
    <property type="entry name" value="PAS domain"/>
    <property type="match status" value="2"/>
</dbReference>
<dbReference type="InterPro" id="IPR013655">
    <property type="entry name" value="PAS_fold_3"/>
</dbReference>
<dbReference type="Proteomes" id="UP000605201">
    <property type="component" value="Unassembled WGS sequence"/>
</dbReference>
<feature type="domain" description="PAS" evidence="5">
    <location>
        <begin position="165"/>
        <end position="211"/>
    </location>
</feature>
<dbReference type="InterPro" id="IPR036890">
    <property type="entry name" value="HATPase_C_sf"/>
</dbReference>
<dbReference type="SMART" id="SM00091">
    <property type="entry name" value="PAS"/>
    <property type="match status" value="2"/>
</dbReference>
<dbReference type="PANTHER" id="PTHR43065:SF50">
    <property type="entry name" value="HISTIDINE KINASE"/>
    <property type="match status" value="1"/>
</dbReference>
<dbReference type="PRINTS" id="PR00344">
    <property type="entry name" value="BCTRLSENSOR"/>
</dbReference>
<dbReference type="Gene3D" id="3.30.565.10">
    <property type="entry name" value="Histidine kinase-like ATPase, C-terminal domain"/>
    <property type="match status" value="1"/>
</dbReference>
<dbReference type="SUPFAM" id="SSF55874">
    <property type="entry name" value="ATPase domain of HSP90 chaperone/DNA topoisomerase II/histidine kinase"/>
    <property type="match status" value="1"/>
</dbReference>
<evidence type="ECO:0000259" key="5">
    <source>
        <dbReference type="PROSITE" id="PS50112"/>
    </source>
</evidence>
<dbReference type="Pfam" id="PF02518">
    <property type="entry name" value="HATPase_c"/>
    <property type="match status" value="1"/>
</dbReference>
<protein>
    <recommendedName>
        <fullName evidence="2">histidine kinase</fullName>
        <ecNumber evidence="2">2.7.13.3</ecNumber>
    </recommendedName>
</protein>
<dbReference type="InterPro" id="IPR000700">
    <property type="entry name" value="PAS-assoc_C"/>
</dbReference>
<dbReference type="InterPro" id="IPR003661">
    <property type="entry name" value="HisK_dim/P_dom"/>
</dbReference>
<feature type="domain" description="PAS" evidence="5">
    <location>
        <begin position="12"/>
        <end position="56"/>
    </location>
</feature>
<dbReference type="InterPro" id="IPR000014">
    <property type="entry name" value="PAS"/>
</dbReference>
<dbReference type="AlphaFoldDB" id="A0A8J6NVF2"/>
<dbReference type="PROSITE" id="PS50113">
    <property type="entry name" value="PAC"/>
    <property type="match status" value="2"/>
</dbReference>
<dbReference type="InterPro" id="IPR005467">
    <property type="entry name" value="His_kinase_dom"/>
</dbReference>
<comment type="catalytic activity">
    <reaction evidence="1">
        <text>ATP + protein L-histidine = ADP + protein N-phospho-L-histidine.</text>
        <dbReference type="EC" id="2.7.13.3"/>
    </reaction>
</comment>
<dbReference type="CDD" id="cd00130">
    <property type="entry name" value="PAS"/>
    <property type="match status" value="2"/>
</dbReference>
<dbReference type="PROSITE" id="PS50109">
    <property type="entry name" value="HIS_KIN"/>
    <property type="match status" value="1"/>
</dbReference>
<dbReference type="SUPFAM" id="SSF55785">
    <property type="entry name" value="PYP-like sensor domain (PAS domain)"/>
    <property type="match status" value="2"/>
</dbReference>
<dbReference type="NCBIfam" id="TIGR00229">
    <property type="entry name" value="sensory_box"/>
    <property type="match status" value="2"/>
</dbReference>
<dbReference type="InterPro" id="IPR013656">
    <property type="entry name" value="PAS_4"/>
</dbReference>
<dbReference type="SMART" id="SM00086">
    <property type="entry name" value="PAC"/>
    <property type="match status" value="2"/>
</dbReference>
<accession>A0A8J6NVF2</accession>
<sequence>KQKQAEENLQQNERYYRSILKHMHESIVVIDKDYQITDVNNTFLTNVGCSREKVIGHRCHEISHGYNEPCHLHGEDCKLMEVFETGEPRQCLHEHLGVNGASLWVDISLSPLRDDQNKVMHVIESARDVTKQKQAEEALLQSEEKHRLLVANASDAIVILQDESIKFANPKAEEISGYSAEELTQISLVNLIHPEDRDMVLDRYQRKSKEEKLTDTYTFRIQNKTGQEVWVQLKTTFIPWEGKPAALTFLRDISEIKQVEEREKQIKSQLLQSEKMASIGQLAAGVAHEINNPTGFVSSNLRTLADYIKDISGLSKEYRKLLAELKQNSAPDGDLPDVSEQVKRITDLEEEVDIDFLLNDISELIEESRGGTERIKKIVQDLKDFAHPGEDKPKFADINKNLDSTVNVVWNEIKYKAEVTKDYGDLPAIQCYPQLLNQVFVNILVNAAQSIKERGKIGIKTRADNGYVEIKISDTGSGIPKENLAKIFDPFFTTKEVGKGTGLGMNVAYNIIKKHNGLIDVESEVGKGTTFTIKIPVQ</sequence>
<dbReference type="InterPro" id="IPR035965">
    <property type="entry name" value="PAS-like_dom_sf"/>
</dbReference>
<evidence type="ECO:0000256" key="3">
    <source>
        <dbReference type="ARBA" id="ARBA00022553"/>
    </source>
</evidence>
<dbReference type="InterPro" id="IPR001610">
    <property type="entry name" value="PAC"/>
</dbReference>
<dbReference type="InterPro" id="IPR004358">
    <property type="entry name" value="Sig_transdc_His_kin-like_C"/>
</dbReference>
<dbReference type="EMBL" id="JACNIG010000060">
    <property type="protein sequence ID" value="MBC8430600.1"/>
    <property type="molecule type" value="Genomic_DNA"/>
</dbReference>
<proteinExistence type="predicted"/>
<feature type="domain" description="Histidine kinase" evidence="4">
    <location>
        <begin position="285"/>
        <end position="538"/>
    </location>
</feature>
<comment type="caution">
    <text evidence="7">The sequence shown here is derived from an EMBL/GenBank/DDBJ whole genome shotgun (WGS) entry which is preliminary data.</text>
</comment>
<evidence type="ECO:0000259" key="4">
    <source>
        <dbReference type="PROSITE" id="PS50109"/>
    </source>
</evidence>
<dbReference type="CDD" id="cd00082">
    <property type="entry name" value="HisKA"/>
    <property type="match status" value="1"/>
</dbReference>
<dbReference type="PROSITE" id="PS50112">
    <property type="entry name" value="PAS"/>
    <property type="match status" value="2"/>
</dbReference>
<reference evidence="7 8" key="1">
    <citation type="submission" date="2020-08" db="EMBL/GenBank/DDBJ databases">
        <title>Bridging the membrane lipid divide: bacteria of the FCB group superphylum have the potential to synthesize archaeal ether lipids.</title>
        <authorList>
            <person name="Villanueva L."/>
            <person name="Von Meijenfeldt F.A.B."/>
            <person name="Westbye A.B."/>
            <person name="Yadav S."/>
            <person name="Hopmans E.C."/>
            <person name="Dutilh B.E."/>
            <person name="Sinninghe Damste J.S."/>
        </authorList>
    </citation>
    <scope>NUCLEOTIDE SEQUENCE [LARGE SCALE GENOMIC DNA]</scope>
    <source>
        <strain evidence="7">NIOZ-UU17</strain>
    </source>
</reference>
<dbReference type="EC" id="2.7.13.3" evidence="2"/>
<keyword evidence="3" id="KW-0597">Phosphoprotein</keyword>
<feature type="non-terminal residue" evidence="7">
    <location>
        <position position="1"/>
    </location>
</feature>
<dbReference type="Pfam" id="PF08448">
    <property type="entry name" value="PAS_4"/>
    <property type="match status" value="1"/>
</dbReference>
<dbReference type="GO" id="GO:0000155">
    <property type="term" value="F:phosphorelay sensor kinase activity"/>
    <property type="evidence" value="ECO:0007669"/>
    <property type="project" value="InterPro"/>
</dbReference>
<evidence type="ECO:0000313" key="7">
    <source>
        <dbReference type="EMBL" id="MBC8430600.1"/>
    </source>
</evidence>
<organism evidence="7 8">
    <name type="scientific">Candidatus Desulfatibia vada</name>
    <dbReference type="NCBI Taxonomy" id="2841696"/>
    <lineage>
        <taxon>Bacteria</taxon>
        <taxon>Pseudomonadati</taxon>
        <taxon>Thermodesulfobacteriota</taxon>
        <taxon>Desulfobacteria</taxon>
        <taxon>Desulfobacterales</taxon>
        <taxon>Desulfobacterales incertae sedis</taxon>
        <taxon>Candidatus Desulfatibia</taxon>
    </lineage>
</organism>
<evidence type="ECO:0000256" key="1">
    <source>
        <dbReference type="ARBA" id="ARBA00000085"/>
    </source>
</evidence>
<evidence type="ECO:0000259" key="6">
    <source>
        <dbReference type="PROSITE" id="PS50113"/>
    </source>
</evidence>
<dbReference type="Pfam" id="PF08447">
    <property type="entry name" value="PAS_3"/>
    <property type="match status" value="1"/>
</dbReference>
<evidence type="ECO:0000313" key="8">
    <source>
        <dbReference type="Proteomes" id="UP000605201"/>
    </source>
</evidence>